<keyword evidence="3" id="KW-1185">Reference proteome</keyword>
<sequence>MDGRTYRTGFADTVVAMEDEGIRRDFPSFRRLPALHGCGVWLGQLRPIAKTYDIRVDMAARCADSKLSYPWRAASVRVLDGAVRPTSDGFPVPHLYGAWDDPRGAELCLYYPPDETMLLGQQVAQQLLPWAFEWLHYYEIWLVTGVWSGPEAPHKVGEPPVTNGTGGETRPASVLRPIHAPLMGSMGYLLAQVAK</sequence>
<dbReference type="Pfam" id="PF26395">
    <property type="entry name" value="E2-CBASS"/>
    <property type="match status" value="1"/>
</dbReference>
<dbReference type="EMBL" id="NISJ01000002">
    <property type="protein sequence ID" value="OWR00206.1"/>
    <property type="molecule type" value="Genomic_DNA"/>
</dbReference>
<proteinExistence type="predicted"/>
<gene>
    <name evidence="2" type="ORF">CDQ91_05430</name>
</gene>
<accession>A0A246K3N0</accession>
<protein>
    <recommendedName>
        <fullName evidence="1">Type II CBASS E2 protein domain-containing protein</fullName>
    </recommendedName>
</protein>
<dbReference type="Proteomes" id="UP000197097">
    <property type="component" value="Unassembled WGS sequence"/>
</dbReference>
<dbReference type="AlphaFoldDB" id="A0A246K3N0"/>
<evidence type="ECO:0000313" key="3">
    <source>
        <dbReference type="Proteomes" id="UP000197097"/>
    </source>
</evidence>
<feature type="domain" description="Type II CBASS E2 protein" evidence="1">
    <location>
        <begin position="20"/>
        <end position="154"/>
    </location>
</feature>
<organism evidence="2 3">
    <name type="scientific">Sphingopyxis witflariensis</name>
    <dbReference type="NCBI Taxonomy" id="173675"/>
    <lineage>
        <taxon>Bacteria</taxon>
        <taxon>Pseudomonadati</taxon>
        <taxon>Pseudomonadota</taxon>
        <taxon>Alphaproteobacteria</taxon>
        <taxon>Sphingomonadales</taxon>
        <taxon>Sphingomonadaceae</taxon>
        <taxon>Sphingopyxis</taxon>
    </lineage>
</organism>
<name>A0A246K3N0_9SPHN</name>
<comment type="caution">
    <text evidence="2">The sequence shown here is derived from an EMBL/GenBank/DDBJ whole genome shotgun (WGS) entry which is preliminary data.</text>
</comment>
<dbReference type="InterPro" id="IPR058588">
    <property type="entry name" value="E2-CBASS"/>
</dbReference>
<evidence type="ECO:0000313" key="2">
    <source>
        <dbReference type="EMBL" id="OWR00206.1"/>
    </source>
</evidence>
<evidence type="ECO:0000259" key="1">
    <source>
        <dbReference type="Pfam" id="PF26395"/>
    </source>
</evidence>
<reference evidence="2 3" key="1">
    <citation type="journal article" date="2002" name="Int. J. Syst. Evol. Microbiol.">
        <title>Sphingopyxis witflariensis sp. nov., isolated from activated sludge.</title>
        <authorList>
            <person name="Kampfer P."/>
            <person name="Witzenberger R."/>
            <person name="Denner E.B."/>
            <person name="Busse H.J."/>
            <person name="Neef A."/>
        </authorList>
    </citation>
    <scope>NUCLEOTIDE SEQUENCE [LARGE SCALE GENOMIC DNA]</scope>
    <source>
        <strain evidence="2 3">DSM 14551</strain>
    </source>
</reference>